<dbReference type="AlphaFoldDB" id="A0A6S7BN41"/>
<organism evidence="1 2">
    <name type="scientific">Pararobbsia alpina</name>
    <dbReference type="NCBI Taxonomy" id="621374"/>
    <lineage>
        <taxon>Bacteria</taxon>
        <taxon>Pseudomonadati</taxon>
        <taxon>Pseudomonadota</taxon>
        <taxon>Betaproteobacteria</taxon>
        <taxon>Burkholderiales</taxon>
        <taxon>Burkholderiaceae</taxon>
        <taxon>Pararobbsia</taxon>
    </lineage>
</organism>
<evidence type="ECO:0000313" key="1">
    <source>
        <dbReference type="EMBL" id="CAB3806824.1"/>
    </source>
</evidence>
<accession>A0A6S7BN41</accession>
<dbReference type="Gene3D" id="1.10.238.160">
    <property type="match status" value="1"/>
</dbReference>
<dbReference type="Proteomes" id="UP000494115">
    <property type="component" value="Unassembled WGS sequence"/>
</dbReference>
<name>A0A6S7BN41_9BURK</name>
<dbReference type="Pfam" id="PF05930">
    <property type="entry name" value="Phage_AlpA"/>
    <property type="match status" value="1"/>
</dbReference>
<proteinExistence type="predicted"/>
<evidence type="ECO:0000313" key="2">
    <source>
        <dbReference type="Proteomes" id="UP000494115"/>
    </source>
</evidence>
<dbReference type="RefSeq" id="WP_175108347.1">
    <property type="nucleotide sequence ID" value="NZ_CADIKM010000089.1"/>
</dbReference>
<reference evidence="1 2" key="1">
    <citation type="submission" date="2020-04" db="EMBL/GenBank/DDBJ databases">
        <authorList>
            <person name="De Canck E."/>
        </authorList>
    </citation>
    <scope>NUCLEOTIDE SEQUENCE [LARGE SCALE GENOMIC DNA]</scope>
    <source>
        <strain evidence="1 2">LMG 28138</strain>
    </source>
</reference>
<sequence>MDELRIVELRDVIAITKIGRAKIFTMRKAGEFPAPAKLGGRAAVWWLADIQHWLAARRADDLAKRNAVDDSRMRQPDLNALAIACTEEK</sequence>
<protein>
    <recommendedName>
        <fullName evidence="3">AlpA family phage regulatory protein</fullName>
    </recommendedName>
</protein>
<dbReference type="InterPro" id="IPR010260">
    <property type="entry name" value="AlpA"/>
</dbReference>
<keyword evidence="2" id="KW-1185">Reference proteome</keyword>
<evidence type="ECO:0008006" key="3">
    <source>
        <dbReference type="Google" id="ProtNLM"/>
    </source>
</evidence>
<dbReference type="EMBL" id="CADIKM010000089">
    <property type="protein sequence ID" value="CAB3806824.1"/>
    <property type="molecule type" value="Genomic_DNA"/>
</dbReference>
<gene>
    <name evidence="1" type="ORF">LMG28138_05849</name>
</gene>